<evidence type="ECO:0000259" key="1">
    <source>
        <dbReference type="Pfam" id="PF25191"/>
    </source>
</evidence>
<proteinExistence type="predicted"/>
<dbReference type="EMBL" id="JPRO01000043">
    <property type="protein sequence ID" value="KFE96894.1"/>
    <property type="molecule type" value="Genomic_DNA"/>
</dbReference>
<feature type="domain" description="DUF7832" evidence="1">
    <location>
        <begin position="3"/>
        <end position="119"/>
    </location>
</feature>
<gene>
    <name evidence="2" type="ORF">IX38_22720</name>
</gene>
<evidence type="ECO:0000313" key="3">
    <source>
        <dbReference type="Proteomes" id="UP000028703"/>
    </source>
</evidence>
<name>A0A085YXI1_9FLAO</name>
<comment type="caution">
    <text evidence="2">The sequence shown here is derived from an EMBL/GenBank/DDBJ whole genome shotgun (WGS) entry which is preliminary data.</text>
</comment>
<protein>
    <recommendedName>
        <fullName evidence="1">DUF7832 domain-containing protein</fullName>
    </recommendedName>
</protein>
<dbReference type="Pfam" id="PF25191">
    <property type="entry name" value="DUF7832"/>
    <property type="match status" value="1"/>
</dbReference>
<sequence length="161" mass="18921">MAKYDDASWHYGGEYPENLPDENAATHIGMFLAWCINNNLISEELAEDAKDEVQRLKRRDMTGGEFLIDICDEKFSSHDLNETGNGFAKAYYNDDTAFGKKFNSFADDYSETFDRKAEENDFEYESFYHVEDTCENYDLIRPVIDQRFEEWKEFRDTDFGV</sequence>
<dbReference type="InterPro" id="IPR057154">
    <property type="entry name" value="DUF7832"/>
</dbReference>
<dbReference type="eggNOG" id="ENOG5032CX0">
    <property type="taxonomic scope" value="Bacteria"/>
</dbReference>
<dbReference type="Proteomes" id="UP000028703">
    <property type="component" value="Unassembled WGS sequence"/>
</dbReference>
<reference evidence="2 3" key="1">
    <citation type="submission" date="2014-07" db="EMBL/GenBank/DDBJ databases">
        <title>Genome of Chryseobacterium luteum DSM 18605.</title>
        <authorList>
            <person name="Stropko S.J."/>
            <person name="Pipes S.E."/>
            <person name="Newman J.D."/>
        </authorList>
    </citation>
    <scope>NUCLEOTIDE SEQUENCE [LARGE SCALE GENOMIC DNA]</scope>
    <source>
        <strain evidence="2 3">DSM 18605</strain>
    </source>
</reference>
<accession>A0A085YXI1</accession>
<organism evidence="2 3">
    <name type="scientific">Chryseobacterium luteum</name>
    <dbReference type="NCBI Taxonomy" id="421531"/>
    <lineage>
        <taxon>Bacteria</taxon>
        <taxon>Pseudomonadati</taxon>
        <taxon>Bacteroidota</taxon>
        <taxon>Flavobacteriia</taxon>
        <taxon>Flavobacteriales</taxon>
        <taxon>Weeksellaceae</taxon>
        <taxon>Chryseobacterium group</taxon>
        <taxon>Chryseobacterium</taxon>
    </lineage>
</organism>
<dbReference type="RefSeq" id="WP_034708146.1">
    <property type="nucleotide sequence ID" value="NZ_JPRO01000043.1"/>
</dbReference>
<dbReference type="AlphaFoldDB" id="A0A085YXI1"/>
<evidence type="ECO:0000313" key="2">
    <source>
        <dbReference type="EMBL" id="KFE96894.1"/>
    </source>
</evidence>
<dbReference type="STRING" id="421531.IX38_22720"/>
<dbReference type="OrthoDB" id="4827574at2"/>
<keyword evidence="3" id="KW-1185">Reference proteome</keyword>